<name>A0A5E7C0X6_PSEFL</name>
<evidence type="ECO:0000313" key="2">
    <source>
        <dbReference type="Proteomes" id="UP000379480"/>
    </source>
</evidence>
<organism evidence="1 2">
    <name type="scientific">Pseudomonas fluorescens</name>
    <dbReference type="NCBI Taxonomy" id="294"/>
    <lineage>
        <taxon>Bacteria</taxon>
        <taxon>Pseudomonadati</taxon>
        <taxon>Pseudomonadota</taxon>
        <taxon>Gammaproteobacteria</taxon>
        <taxon>Pseudomonadales</taxon>
        <taxon>Pseudomonadaceae</taxon>
        <taxon>Pseudomonas</taxon>
    </lineage>
</organism>
<dbReference type="EMBL" id="CABVHY010000010">
    <property type="protein sequence ID" value="VVN98412.1"/>
    <property type="molecule type" value="Genomic_DNA"/>
</dbReference>
<reference evidence="1 2" key="1">
    <citation type="submission" date="2019-09" db="EMBL/GenBank/DDBJ databases">
        <authorList>
            <person name="Chandra G."/>
            <person name="Truman W A."/>
        </authorList>
    </citation>
    <scope>NUCLEOTIDE SEQUENCE [LARGE SCALE GENOMIC DNA]</scope>
    <source>
        <strain evidence="1">PS723</strain>
    </source>
</reference>
<dbReference type="AlphaFoldDB" id="A0A5E7C0X6"/>
<gene>
    <name evidence="1" type="ORF">PS723_02442</name>
</gene>
<dbReference type="RefSeq" id="WP_150803909.1">
    <property type="nucleotide sequence ID" value="NZ_CABVHY010000010.1"/>
</dbReference>
<sequence length="187" mass="20954">MTQNTKRALIQLISAGNDFKSADAIAEALPFAKGAALQRFFDSVDRSLSQTHTRAQPPAGFPGLEFNEEICCAWFRIKGLRPKNVGMFHDIGVEGALLRIEVATDALHYGLVPVSNGKLGCIEQLREFAHPIPEHLIYRDWRAFKWLSSVYEENVGRNMDRLLATDQLLEQVFETIKQLTKAPSGQV</sequence>
<dbReference type="Proteomes" id="UP000379480">
    <property type="component" value="Unassembled WGS sequence"/>
</dbReference>
<protein>
    <submittedName>
        <fullName evidence="1">Uncharacterized protein</fullName>
    </submittedName>
</protein>
<evidence type="ECO:0000313" key="1">
    <source>
        <dbReference type="EMBL" id="VVN98412.1"/>
    </source>
</evidence>
<accession>A0A5E7C0X6</accession>
<proteinExistence type="predicted"/>
<dbReference type="OrthoDB" id="6346224at2"/>